<keyword evidence="1" id="KW-1133">Transmembrane helix</keyword>
<sequence>MGIDSLEFIRMGKDLLKSYQSYAESVKWISIISGVWPFERVNIFYRLLQYFVVLMLLGISSGAMNFTYVNLHILNRAMKGMSSCLSYLNGIMKVICYVVYRQELKELNDTINELFKRCQGD</sequence>
<organism evidence="2">
    <name type="scientific">Fopius arisanus</name>
    <dbReference type="NCBI Taxonomy" id="64838"/>
    <lineage>
        <taxon>Eukaryota</taxon>
        <taxon>Metazoa</taxon>
        <taxon>Ecdysozoa</taxon>
        <taxon>Arthropoda</taxon>
        <taxon>Hexapoda</taxon>
        <taxon>Insecta</taxon>
        <taxon>Pterygota</taxon>
        <taxon>Neoptera</taxon>
        <taxon>Endopterygota</taxon>
        <taxon>Hymenoptera</taxon>
        <taxon>Apocrita</taxon>
        <taxon>Ichneumonoidea</taxon>
        <taxon>Braconidae</taxon>
        <taxon>Opiinae</taxon>
        <taxon>Fopius</taxon>
    </lineage>
</organism>
<feature type="non-terminal residue" evidence="2">
    <location>
        <position position="121"/>
    </location>
</feature>
<name>A0A0C9QXL5_9HYME</name>
<feature type="transmembrane region" description="Helical" evidence="1">
    <location>
        <begin position="47"/>
        <end position="71"/>
    </location>
</feature>
<proteinExistence type="predicted"/>
<protein>
    <submittedName>
        <fullName evidence="2">VAS protein</fullName>
    </submittedName>
</protein>
<dbReference type="EMBL" id="GBYB01008524">
    <property type="protein sequence ID" value="JAG78291.1"/>
    <property type="molecule type" value="Transcribed_RNA"/>
</dbReference>
<evidence type="ECO:0000256" key="1">
    <source>
        <dbReference type="SAM" id="Phobius"/>
    </source>
</evidence>
<reference evidence="2" key="1">
    <citation type="submission" date="2015-01" db="EMBL/GenBank/DDBJ databases">
        <title>Transcriptome Assembly of Fopius arisanus.</title>
        <authorList>
            <person name="Geib S."/>
        </authorList>
    </citation>
    <scope>NUCLEOTIDE SEQUENCE</scope>
</reference>
<keyword evidence="1" id="KW-0812">Transmembrane</keyword>
<evidence type="ECO:0000313" key="2">
    <source>
        <dbReference type="EMBL" id="JAG78291.1"/>
    </source>
</evidence>
<gene>
    <name evidence="2" type="primary">VAS</name>
    <name evidence="2" type="ORF">g.72502</name>
</gene>
<accession>A0A0C9QXL5</accession>
<dbReference type="AlphaFoldDB" id="A0A0C9QXL5"/>
<keyword evidence="1" id="KW-0472">Membrane</keyword>